<dbReference type="AlphaFoldDB" id="A0A934RZT0"/>
<name>A0A934RZT0_9BACT</name>
<dbReference type="PANTHER" id="PTHR40980:SF3">
    <property type="entry name" value="TONB-DEPENDENT RECEPTOR-LIKE BETA-BARREL DOMAIN-CONTAINING PROTEIN"/>
    <property type="match status" value="1"/>
</dbReference>
<dbReference type="InterPro" id="IPR012910">
    <property type="entry name" value="Plug_dom"/>
</dbReference>
<evidence type="ECO:0000256" key="3">
    <source>
        <dbReference type="ARBA" id="ARBA00022452"/>
    </source>
</evidence>
<feature type="domain" description="TonB-dependent receptor plug" evidence="11">
    <location>
        <begin position="48"/>
        <end position="147"/>
    </location>
</feature>
<dbReference type="InterPro" id="IPR039426">
    <property type="entry name" value="TonB-dep_rcpt-like"/>
</dbReference>
<evidence type="ECO:0000259" key="10">
    <source>
        <dbReference type="Pfam" id="PF00593"/>
    </source>
</evidence>
<reference evidence="12" key="1">
    <citation type="submission" date="2021-01" db="EMBL/GenBank/DDBJ databases">
        <title>Modified the classification status of verrucomicrobia.</title>
        <authorList>
            <person name="Feng X."/>
        </authorList>
    </citation>
    <scope>NUCLEOTIDE SEQUENCE</scope>
    <source>
        <strain evidence="12">KCTC 13126</strain>
    </source>
</reference>
<gene>
    <name evidence="12" type="ORF">JIN87_15850</name>
</gene>
<dbReference type="Pfam" id="PF07715">
    <property type="entry name" value="Plug"/>
    <property type="match status" value="1"/>
</dbReference>
<dbReference type="SUPFAM" id="SSF56935">
    <property type="entry name" value="Porins"/>
    <property type="match status" value="1"/>
</dbReference>
<dbReference type="Pfam" id="PF00593">
    <property type="entry name" value="TonB_dep_Rec_b-barrel"/>
    <property type="match status" value="1"/>
</dbReference>
<keyword evidence="13" id="KW-1185">Reference proteome</keyword>
<evidence type="ECO:0000256" key="5">
    <source>
        <dbReference type="ARBA" id="ARBA00023077"/>
    </source>
</evidence>
<evidence type="ECO:0000313" key="12">
    <source>
        <dbReference type="EMBL" id="MBK1878354.1"/>
    </source>
</evidence>
<feature type="domain" description="TonB-dependent receptor-like beta-barrel" evidence="10">
    <location>
        <begin position="436"/>
        <end position="881"/>
    </location>
</feature>
<comment type="similarity">
    <text evidence="8 9">Belongs to the TonB-dependent receptor family.</text>
</comment>
<keyword evidence="7 8" id="KW-0998">Cell outer membrane</keyword>
<evidence type="ECO:0000256" key="2">
    <source>
        <dbReference type="ARBA" id="ARBA00022448"/>
    </source>
</evidence>
<evidence type="ECO:0000313" key="13">
    <source>
        <dbReference type="Proteomes" id="UP000617628"/>
    </source>
</evidence>
<comment type="caution">
    <text evidence="12">The sequence shown here is derived from an EMBL/GenBank/DDBJ whole genome shotgun (WGS) entry which is preliminary data.</text>
</comment>
<evidence type="ECO:0000256" key="6">
    <source>
        <dbReference type="ARBA" id="ARBA00023136"/>
    </source>
</evidence>
<evidence type="ECO:0000256" key="1">
    <source>
        <dbReference type="ARBA" id="ARBA00004571"/>
    </source>
</evidence>
<dbReference type="PANTHER" id="PTHR40980">
    <property type="entry name" value="PLUG DOMAIN-CONTAINING PROTEIN"/>
    <property type="match status" value="1"/>
</dbReference>
<keyword evidence="3 8" id="KW-1134">Transmembrane beta strand</keyword>
<keyword evidence="6 8" id="KW-0472">Membrane</keyword>
<dbReference type="InterPro" id="IPR037066">
    <property type="entry name" value="Plug_dom_sf"/>
</dbReference>
<dbReference type="PROSITE" id="PS52016">
    <property type="entry name" value="TONB_DEPENDENT_REC_3"/>
    <property type="match status" value="1"/>
</dbReference>
<evidence type="ECO:0000256" key="8">
    <source>
        <dbReference type="PROSITE-ProRule" id="PRU01360"/>
    </source>
</evidence>
<sequence>MALLLGFSGAASHLNAQDEGEVFELEAFVIENSIRDSLAAGVEIKKNNRQMIDALVAEDIGKFPDNNVVEALQRVAGVQTTDRARGEVNTVTIRGLNDVTTTVNGRNIFTASGRSVALADIPASLVNRVNVHKTRSASQIEHGIAGVIDVRTQRPFNFDGKKTVLAARGIYSELADEFDPNVSALFSNVWETDQGKFGALFNVSFAESNWTDKSITAGAMVPFATETPPADFSFAPLERFFTTHPSAVENPLWQPGLEAGLPFDEGATLPLTPVSGGATQDVPYYLTRDAVFSADFYGKRERPAANLSLQFAPDDNSTYTFEAFYNGYRESFNNNLMFSLADWWGNPGDFELIPGTNIIKERTVGNPFSFMSGDRTEQKTDSYLYALSGEWQVGDKLSLTADLSHQKSEFSVDFLAIQTNRIPPSISVDFNAGGGVPAFSFGDDPNTPLDESDLTVAELWNIGPFFDNADRDEGDATEFKVDGVYELREGFLENIAFGLRYDNRSASEAEYRSGVSHLNQPLANYPELQHVNSGYYDGRTDIPASAMVINADYLSTERDRVRSLYGYPTSSELVIAKNFEIEEETLAAYIQSDFMVDLGDQALSGQVGLRYVEVDRDLDFITSTASTSGDSLLPSAVVLYDITPDLRLRASYGETVRYPGFGALNPNITYVEDVTNIGYGTASGGNPNLAPTESKNYDLSIERYFGEKGANLVYATAFKRKIDGLVIDFVNRVNYENYDYILSQPDNASNGELDGLEFGLVWFPENLPDWAEGFGIQASYTTLDSVQDIPITNDAGEVVGTDTTPFFAVSDSSYSVVLAYEKERFSSRLSYVWRDDFLHHYEARLFANPLGVYNTAQQSLDLQFSYNVSEDFVLTFDATNLTDEEFHSYYEYPETHNFGNWLISRTFALGARYSF</sequence>
<dbReference type="RefSeq" id="WP_200356567.1">
    <property type="nucleotide sequence ID" value="NZ_JAENIL010000029.1"/>
</dbReference>
<comment type="subcellular location">
    <subcellularLocation>
        <location evidence="1 8">Cell outer membrane</location>
        <topology evidence="1 8">Multi-pass membrane protein</topology>
    </subcellularLocation>
</comment>
<dbReference type="InterPro" id="IPR010104">
    <property type="entry name" value="TonB_rcpt_bac"/>
</dbReference>
<keyword evidence="2 8" id="KW-0813">Transport</keyword>
<dbReference type="Proteomes" id="UP000617628">
    <property type="component" value="Unassembled WGS sequence"/>
</dbReference>
<proteinExistence type="inferred from homology"/>
<keyword evidence="4 8" id="KW-0812">Transmembrane</keyword>
<keyword evidence="12" id="KW-0675">Receptor</keyword>
<dbReference type="InterPro" id="IPR036942">
    <property type="entry name" value="Beta-barrel_TonB_sf"/>
</dbReference>
<protein>
    <submittedName>
        <fullName evidence="12">TonB-dependent receptor</fullName>
    </submittedName>
</protein>
<evidence type="ECO:0000256" key="4">
    <source>
        <dbReference type="ARBA" id="ARBA00022692"/>
    </source>
</evidence>
<evidence type="ECO:0000259" key="11">
    <source>
        <dbReference type="Pfam" id="PF07715"/>
    </source>
</evidence>
<dbReference type="InterPro" id="IPR000531">
    <property type="entry name" value="Beta-barrel_TonB"/>
</dbReference>
<dbReference type="NCBIfam" id="TIGR01782">
    <property type="entry name" value="TonB-Xanth-Caul"/>
    <property type="match status" value="1"/>
</dbReference>
<dbReference type="Gene3D" id="2.40.170.20">
    <property type="entry name" value="TonB-dependent receptor, beta-barrel domain"/>
    <property type="match status" value="1"/>
</dbReference>
<evidence type="ECO:0000256" key="7">
    <source>
        <dbReference type="ARBA" id="ARBA00023237"/>
    </source>
</evidence>
<accession>A0A934RZT0</accession>
<dbReference type="Gene3D" id="2.170.130.10">
    <property type="entry name" value="TonB-dependent receptor, plug domain"/>
    <property type="match status" value="1"/>
</dbReference>
<organism evidence="12 13">
    <name type="scientific">Pelagicoccus mobilis</name>
    <dbReference type="NCBI Taxonomy" id="415221"/>
    <lineage>
        <taxon>Bacteria</taxon>
        <taxon>Pseudomonadati</taxon>
        <taxon>Verrucomicrobiota</taxon>
        <taxon>Opitutia</taxon>
        <taxon>Puniceicoccales</taxon>
        <taxon>Pelagicoccaceae</taxon>
        <taxon>Pelagicoccus</taxon>
    </lineage>
</organism>
<dbReference type="GO" id="GO:0009279">
    <property type="term" value="C:cell outer membrane"/>
    <property type="evidence" value="ECO:0007669"/>
    <property type="project" value="UniProtKB-SubCell"/>
</dbReference>
<dbReference type="EMBL" id="JAENIL010000029">
    <property type="protein sequence ID" value="MBK1878354.1"/>
    <property type="molecule type" value="Genomic_DNA"/>
</dbReference>
<evidence type="ECO:0000256" key="9">
    <source>
        <dbReference type="RuleBase" id="RU003357"/>
    </source>
</evidence>
<keyword evidence="5 9" id="KW-0798">TonB box</keyword>